<reference evidence="2" key="2">
    <citation type="submission" date="2019-02" db="EMBL/GenBank/DDBJ databases">
        <title>Granulicella sibirica sp. nov., a psychrotolerant acidobacterium isolated from an organic soil layer in forested tundra, West Siberia.</title>
        <authorList>
            <person name="Oshkin I.Y."/>
            <person name="Kulichevskaya I.S."/>
            <person name="Rijpstra W.I.C."/>
            <person name="Sinninghe Damste J.S."/>
            <person name="Rakitin A.L."/>
            <person name="Ravin N.V."/>
            <person name="Dedysh S.N."/>
        </authorList>
    </citation>
    <scope>NUCLEOTIDE SEQUENCE [LARGE SCALE GENOMIC DNA]</scope>
    <source>
        <strain evidence="2">AF10</strain>
    </source>
</reference>
<dbReference type="AlphaFoldDB" id="A0A4Q0SZM1"/>
<protein>
    <submittedName>
        <fullName evidence="1">Uncharacterized protein</fullName>
    </submittedName>
</protein>
<gene>
    <name evidence="1" type="ORF">GRAN_3639</name>
</gene>
<organism evidence="1 2">
    <name type="scientific">Granulicella sibirica</name>
    <dbReference type="NCBI Taxonomy" id="2479048"/>
    <lineage>
        <taxon>Bacteria</taxon>
        <taxon>Pseudomonadati</taxon>
        <taxon>Acidobacteriota</taxon>
        <taxon>Terriglobia</taxon>
        <taxon>Terriglobales</taxon>
        <taxon>Acidobacteriaceae</taxon>
        <taxon>Granulicella</taxon>
    </lineage>
</organism>
<accession>A0A4Q0SZM1</accession>
<sequence length="50" mass="5270">MPVNPSKVAEAVQFVAATGTVRLSFARAVKNALKGRPENAWCARLVAASD</sequence>
<dbReference type="Proteomes" id="UP000289437">
    <property type="component" value="Unassembled WGS sequence"/>
</dbReference>
<name>A0A4Q0SZM1_9BACT</name>
<comment type="caution">
    <text evidence="1">The sequence shown here is derived from an EMBL/GenBank/DDBJ whole genome shotgun (WGS) entry which is preliminary data.</text>
</comment>
<reference evidence="1 2" key="1">
    <citation type="submission" date="2018-11" db="EMBL/GenBank/DDBJ databases">
        <authorList>
            <person name="Mardanov A.V."/>
            <person name="Ravin N.V."/>
            <person name="Dedysh S.N."/>
        </authorList>
    </citation>
    <scope>NUCLEOTIDE SEQUENCE [LARGE SCALE GENOMIC DNA]</scope>
    <source>
        <strain evidence="1 2">AF10</strain>
    </source>
</reference>
<evidence type="ECO:0000313" key="2">
    <source>
        <dbReference type="Proteomes" id="UP000289437"/>
    </source>
</evidence>
<dbReference type="EMBL" id="RDSM01000003">
    <property type="protein sequence ID" value="RXH54536.1"/>
    <property type="molecule type" value="Genomic_DNA"/>
</dbReference>
<proteinExistence type="predicted"/>
<keyword evidence="2" id="KW-1185">Reference proteome</keyword>
<evidence type="ECO:0000313" key="1">
    <source>
        <dbReference type="EMBL" id="RXH54536.1"/>
    </source>
</evidence>